<sequence length="338" mass="39185">MHTLGSGNFGKVYLVEERASKEQFAAKIVDKKIFKAGDQKLHAEKEQKICEIFSKRLSHKHIVKIHEVFTEQDLIYIIMDYVEGGELFHRIREKKKLPENEARTWFREIMEAVDYIHENNIVHRDLKPENGNPFYAAPEMVTATPYQGPPADVWSCGVILYAMLTGFLPFQADQMPELFRKIKAGEYRPPPGVSVIAADLIRKLLCVDARKRMTTKECLSHPWLLIPPKKNENPSPYSSLANSFATYPQVKNKYSSSDLSSPSTGEETKRHYYPNITIEKKSFLTRLFKKKTQIVPSDNHYNTEKKLLKQRMMGKFKNFFIKKSLQQPTRRLESSNKI</sequence>
<keyword evidence="1 3" id="KW-0547">Nucleotide-binding</keyword>
<evidence type="ECO:0000256" key="1">
    <source>
        <dbReference type="ARBA" id="ARBA00022741"/>
    </source>
</evidence>
<dbReference type="SUPFAM" id="SSF56112">
    <property type="entry name" value="Protein kinase-like (PK-like)"/>
    <property type="match status" value="1"/>
</dbReference>
<dbReference type="AlphaFoldDB" id="A0A9P6XK33"/>
<gene>
    <name evidence="5" type="ORF">G6F64_000628</name>
</gene>
<evidence type="ECO:0000256" key="2">
    <source>
        <dbReference type="ARBA" id="ARBA00022840"/>
    </source>
</evidence>
<evidence type="ECO:0000256" key="3">
    <source>
        <dbReference type="PROSITE-ProRule" id="PRU10141"/>
    </source>
</evidence>
<protein>
    <recommendedName>
        <fullName evidence="4">Protein kinase domain-containing protein</fullName>
    </recommendedName>
</protein>
<evidence type="ECO:0000313" key="5">
    <source>
        <dbReference type="EMBL" id="KAG1315502.1"/>
    </source>
</evidence>
<dbReference type="InterPro" id="IPR011009">
    <property type="entry name" value="Kinase-like_dom_sf"/>
</dbReference>
<keyword evidence="2 3" id="KW-0067">ATP-binding</keyword>
<dbReference type="Pfam" id="PF00069">
    <property type="entry name" value="Pkinase"/>
    <property type="match status" value="2"/>
</dbReference>
<dbReference type="GO" id="GO:0035556">
    <property type="term" value="P:intracellular signal transduction"/>
    <property type="evidence" value="ECO:0007669"/>
    <property type="project" value="TreeGrafter"/>
</dbReference>
<dbReference type="PANTHER" id="PTHR24346">
    <property type="entry name" value="MAP/MICROTUBULE AFFINITY-REGULATING KINASE"/>
    <property type="match status" value="1"/>
</dbReference>
<dbReference type="PANTHER" id="PTHR24346:SF30">
    <property type="entry name" value="MATERNAL EMBRYONIC LEUCINE ZIPPER KINASE"/>
    <property type="match status" value="1"/>
</dbReference>
<name>A0A9P6XK33_RHIOR</name>
<evidence type="ECO:0000313" key="6">
    <source>
        <dbReference type="Proteomes" id="UP000716291"/>
    </source>
</evidence>
<dbReference type="SMART" id="SM00220">
    <property type="entry name" value="S_TKc"/>
    <property type="match status" value="1"/>
</dbReference>
<proteinExistence type="predicted"/>
<dbReference type="PROSITE" id="PS00107">
    <property type="entry name" value="PROTEIN_KINASE_ATP"/>
    <property type="match status" value="1"/>
</dbReference>
<dbReference type="PROSITE" id="PS50011">
    <property type="entry name" value="PROTEIN_KINASE_DOM"/>
    <property type="match status" value="1"/>
</dbReference>
<dbReference type="OrthoDB" id="193931at2759"/>
<feature type="domain" description="Protein kinase" evidence="4">
    <location>
        <begin position="1"/>
        <end position="224"/>
    </location>
</feature>
<dbReference type="InterPro" id="IPR017441">
    <property type="entry name" value="Protein_kinase_ATP_BS"/>
</dbReference>
<evidence type="ECO:0000259" key="4">
    <source>
        <dbReference type="PROSITE" id="PS50011"/>
    </source>
</evidence>
<dbReference type="GO" id="GO:0004674">
    <property type="term" value="F:protein serine/threonine kinase activity"/>
    <property type="evidence" value="ECO:0007669"/>
    <property type="project" value="TreeGrafter"/>
</dbReference>
<dbReference type="GO" id="GO:0005524">
    <property type="term" value="F:ATP binding"/>
    <property type="evidence" value="ECO:0007669"/>
    <property type="project" value="UniProtKB-UniRule"/>
</dbReference>
<dbReference type="Proteomes" id="UP000716291">
    <property type="component" value="Unassembled WGS sequence"/>
</dbReference>
<accession>A0A9P6XK33</accession>
<keyword evidence="6" id="KW-1185">Reference proteome</keyword>
<dbReference type="GO" id="GO:0005737">
    <property type="term" value="C:cytoplasm"/>
    <property type="evidence" value="ECO:0007669"/>
    <property type="project" value="TreeGrafter"/>
</dbReference>
<comment type="caution">
    <text evidence="5">The sequence shown here is derived from an EMBL/GenBank/DDBJ whole genome shotgun (WGS) entry which is preliminary data.</text>
</comment>
<dbReference type="Gene3D" id="1.10.510.10">
    <property type="entry name" value="Transferase(Phosphotransferase) domain 1"/>
    <property type="match status" value="2"/>
</dbReference>
<organism evidence="5 6">
    <name type="scientific">Rhizopus oryzae</name>
    <name type="common">Mucormycosis agent</name>
    <name type="synonym">Rhizopus arrhizus var. delemar</name>
    <dbReference type="NCBI Taxonomy" id="64495"/>
    <lineage>
        <taxon>Eukaryota</taxon>
        <taxon>Fungi</taxon>
        <taxon>Fungi incertae sedis</taxon>
        <taxon>Mucoromycota</taxon>
        <taxon>Mucoromycotina</taxon>
        <taxon>Mucoromycetes</taxon>
        <taxon>Mucorales</taxon>
        <taxon>Mucorineae</taxon>
        <taxon>Rhizopodaceae</taxon>
        <taxon>Rhizopus</taxon>
    </lineage>
</organism>
<feature type="binding site" evidence="3">
    <location>
        <position position="27"/>
    </location>
    <ligand>
        <name>ATP</name>
        <dbReference type="ChEBI" id="CHEBI:30616"/>
    </ligand>
</feature>
<reference evidence="5" key="1">
    <citation type="journal article" date="2020" name="Microb. Genom.">
        <title>Genetic diversity of clinical and environmental Mucorales isolates obtained from an investigation of mucormycosis cases among solid organ transplant recipients.</title>
        <authorList>
            <person name="Nguyen M.H."/>
            <person name="Kaul D."/>
            <person name="Muto C."/>
            <person name="Cheng S.J."/>
            <person name="Richter R.A."/>
            <person name="Bruno V.M."/>
            <person name="Liu G."/>
            <person name="Beyhan S."/>
            <person name="Sundermann A.J."/>
            <person name="Mounaud S."/>
            <person name="Pasculle A.W."/>
            <person name="Nierman W.C."/>
            <person name="Driscoll E."/>
            <person name="Cumbie R."/>
            <person name="Clancy C.J."/>
            <person name="Dupont C.L."/>
        </authorList>
    </citation>
    <scope>NUCLEOTIDE SEQUENCE</scope>
    <source>
        <strain evidence="5">GL11</strain>
    </source>
</reference>
<dbReference type="EMBL" id="JAANQT010000039">
    <property type="protein sequence ID" value="KAG1315502.1"/>
    <property type="molecule type" value="Genomic_DNA"/>
</dbReference>
<dbReference type="InterPro" id="IPR000719">
    <property type="entry name" value="Prot_kinase_dom"/>
</dbReference>